<feature type="chain" id="PRO_5044309305" description="chorismate mutase" evidence="3">
    <location>
        <begin position="28"/>
        <end position="102"/>
    </location>
</feature>
<feature type="signal peptide" evidence="3">
    <location>
        <begin position="1"/>
        <end position="27"/>
    </location>
</feature>
<feature type="domain" description="Chorismate mutase" evidence="4">
    <location>
        <begin position="1"/>
        <end position="81"/>
    </location>
</feature>
<dbReference type="GO" id="GO:0009697">
    <property type="term" value="P:salicylic acid biosynthetic process"/>
    <property type="evidence" value="ECO:0007669"/>
    <property type="project" value="TreeGrafter"/>
</dbReference>
<evidence type="ECO:0000256" key="1">
    <source>
        <dbReference type="ARBA" id="ARBA00012404"/>
    </source>
</evidence>
<dbReference type="PANTHER" id="PTHR38041">
    <property type="entry name" value="CHORISMATE MUTASE"/>
    <property type="match status" value="1"/>
</dbReference>
<name>A0AB37EB01_9CAUL</name>
<dbReference type="KEGG" id="bmed:GYM46_14245"/>
<accession>A0AB37EB01</accession>
<dbReference type="PROSITE" id="PS51168">
    <property type="entry name" value="CHORISMATE_MUT_2"/>
    <property type="match status" value="1"/>
</dbReference>
<dbReference type="RefSeq" id="WP_008262817.1">
    <property type="nucleotide sequence ID" value="NZ_CP048751.1"/>
</dbReference>
<dbReference type="InterPro" id="IPR051331">
    <property type="entry name" value="Chorismate_mutase-related"/>
</dbReference>
<keyword evidence="3" id="KW-0732">Signal</keyword>
<dbReference type="Gene3D" id="1.20.59.10">
    <property type="entry name" value="Chorismate mutase"/>
    <property type="match status" value="1"/>
</dbReference>
<dbReference type="SUPFAM" id="SSF48600">
    <property type="entry name" value="Chorismate mutase II"/>
    <property type="match status" value="1"/>
</dbReference>
<evidence type="ECO:0000256" key="2">
    <source>
        <dbReference type="ARBA" id="ARBA00023235"/>
    </source>
</evidence>
<dbReference type="InterPro" id="IPR036979">
    <property type="entry name" value="CM_dom_sf"/>
</dbReference>
<keyword evidence="2" id="KW-0413">Isomerase</keyword>
<dbReference type="EMBL" id="CP048751">
    <property type="protein sequence ID" value="QIH74007.1"/>
    <property type="molecule type" value="Genomic_DNA"/>
</dbReference>
<proteinExistence type="predicted"/>
<organism evidence="5 6">
    <name type="scientific">Brevundimonas mediterranea</name>
    <dbReference type="NCBI Taxonomy" id="74329"/>
    <lineage>
        <taxon>Bacteria</taxon>
        <taxon>Pseudomonadati</taxon>
        <taxon>Pseudomonadota</taxon>
        <taxon>Alphaproteobacteria</taxon>
        <taxon>Caulobacterales</taxon>
        <taxon>Caulobacteraceae</taxon>
        <taxon>Brevundimonas</taxon>
    </lineage>
</organism>
<dbReference type="SMART" id="SM00830">
    <property type="entry name" value="CM_2"/>
    <property type="match status" value="1"/>
</dbReference>
<protein>
    <recommendedName>
        <fullName evidence="1">chorismate mutase</fullName>
        <ecNumber evidence="1">5.4.99.5</ecNumber>
    </recommendedName>
</protein>
<sequence length="102" mass="11176">MRAILDRLDRRLVILLALRLKVADAMAAFKSPGTVRDPARIAAVIDHVRQLAETVDLSPDLVEALWRQLMQASAVRQARLVALHRKAGDAAAGLPVHQNSQP</sequence>
<evidence type="ECO:0000313" key="6">
    <source>
        <dbReference type="Proteomes" id="UP000501325"/>
    </source>
</evidence>
<gene>
    <name evidence="5" type="ORF">GYM46_14245</name>
</gene>
<dbReference type="GO" id="GO:0004106">
    <property type="term" value="F:chorismate mutase activity"/>
    <property type="evidence" value="ECO:0007669"/>
    <property type="project" value="UniProtKB-EC"/>
</dbReference>
<evidence type="ECO:0000313" key="5">
    <source>
        <dbReference type="EMBL" id="QIH74007.1"/>
    </source>
</evidence>
<reference evidence="5 6" key="1">
    <citation type="submission" date="2020-01" db="EMBL/GenBank/DDBJ databases">
        <authorList>
            <person name="Wang S."/>
        </authorList>
    </citation>
    <scope>NUCLEOTIDE SEQUENCE [LARGE SCALE GENOMIC DNA]</scope>
    <source>
        <strain evidence="5 6">D151-2-6</strain>
    </source>
</reference>
<dbReference type="GO" id="GO:0046417">
    <property type="term" value="P:chorismate metabolic process"/>
    <property type="evidence" value="ECO:0007669"/>
    <property type="project" value="InterPro"/>
</dbReference>
<dbReference type="PANTHER" id="PTHR38041:SF1">
    <property type="entry name" value="CHORISMATE MUTASE"/>
    <property type="match status" value="1"/>
</dbReference>
<dbReference type="AlphaFoldDB" id="A0AB37EB01"/>
<dbReference type="InterPro" id="IPR002701">
    <property type="entry name" value="CM_II_prokaryot"/>
</dbReference>
<dbReference type="Pfam" id="PF01817">
    <property type="entry name" value="CM_2"/>
    <property type="match status" value="1"/>
</dbReference>
<evidence type="ECO:0000256" key="3">
    <source>
        <dbReference type="SAM" id="SignalP"/>
    </source>
</evidence>
<dbReference type="EC" id="5.4.99.5" evidence="1"/>
<evidence type="ECO:0000259" key="4">
    <source>
        <dbReference type="PROSITE" id="PS51168"/>
    </source>
</evidence>
<dbReference type="Proteomes" id="UP000501325">
    <property type="component" value="Chromosome"/>
</dbReference>
<dbReference type="InterPro" id="IPR036263">
    <property type="entry name" value="Chorismate_II_sf"/>
</dbReference>